<dbReference type="EMBL" id="LIAE01006664">
    <property type="protein sequence ID" value="PAV86454.1"/>
    <property type="molecule type" value="Genomic_DNA"/>
</dbReference>
<proteinExistence type="predicted"/>
<keyword evidence="3" id="KW-1185">Reference proteome</keyword>
<gene>
    <name evidence="2" type="ORF">WR25_18662</name>
</gene>
<dbReference type="AlphaFoldDB" id="A0A2A2LJT2"/>
<evidence type="ECO:0000313" key="3">
    <source>
        <dbReference type="Proteomes" id="UP000218231"/>
    </source>
</evidence>
<name>A0A2A2LJT2_9BILA</name>
<reference evidence="2 3" key="1">
    <citation type="journal article" date="2017" name="Curr. Biol.">
        <title>Genome architecture and evolution of a unichromosomal asexual nematode.</title>
        <authorList>
            <person name="Fradin H."/>
            <person name="Zegar C."/>
            <person name="Gutwein M."/>
            <person name="Lucas J."/>
            <person name="Kovtun M."/>
            <person name="Corcoran D."/>
            <person name="Baugh L.R."/>
            <person name="Kiontke K."/>
            <person name="Gunsalus K."/>
            <person name="Fitch D.H."/>
            <person name="Piano F."/>
        </authorList>
    </citation>
    <scope>NUCLEOTIDE SEQUENCE [LARGE SCALE GENOMIC DNA]</scope>
    <source>
        <strain evidence="2">PF1309</strain>
    </source>
</reference>
<feature type="region of interest" description="Disordered" evidence="1">
    <location>
        <begin position="1"/>
        <end position="50"/>
    </location>
</feature>
<comment type="caution">
    <text evidence="2">The sequence shown here is derived from an EMBL/GenBank/DDBJ whole genome shotgun (WGS) entry which is preliminary data.</text>
</comment>
<evidence type="ECO:0000313" key="2">
    <source>
        <dbReference type="EMBL" id="PAV86454.1"/>
    </source>
</evidence>
<accession>A0A2A2LJT2</accession>
<sequence>MFGCMGTNESKQSEFPIRRRSSDEGQSRQKITVRDRMSTPPPQSTFQKAKGMKRLDKWIQHLLSEGNLEDDHFLQFHFLNFDQKGLKRVALSYKCRSFLALLKKKKKKKKRQSDTFK</sequence>
<organism evidence="2 3">
    <name type="scientific">Diploscapter pachys</name>
    <dbReference type="NCBI Taxonomy" id="2018661"/>
    <lineage>
        <taxon>Eukaryota</taxon>
        <taxon>Metazoa</taxon>
        <taxon>Ecdysozoa</taxon>
        <taxon>Nematoda</taxon>
        <taxon>Chromadorea</taxon>
        <taxon>Rhabditida</taxon>
        <taxon>Rhabditina</taxon>
        <taxon>Rhabditomorpha</taxon>
        <taxon>Rhabditoidea</taxon>
        <taxon>Rhabditidae</taxon>
        <taxon>Diploscapter</taxon>
    </lineage>
</organism>
<evidence type="ECO:0000256" key="1">
    <source>
        <dbReference type="SAM" id="MobiDB-lite"/>
    </source>
</evidence>
<dbReference type="Proteomes" id="UP000218231">
    <property type="component" value="Unassembled WGS sequence"/>
</dbReference>
<protein>
    <submittedName>
        <fullName evidence="2">Uncharacterized protein</fullName>
    </submittedName>
</protein>
<feature type="compositionally biased region" description="Basic and acidic residues" evidence="1">
    <location>
        <begin position="16"/>
        <end position="37"/>
    </location>
</feature>